<keyword evidence="3" id="KW-1185">Reference proteome</keyword>
<evidence type="ECO:0000313" key="3">
    <source>
        <dbReference type="Proteomes" id="UP001107961"/>
    </source>
</evidence>
<reference evidence="2" key="1">
    <citation type="submission" date="2022-01" db="EMBL/GenBank/DDBJ databases">
        <authorList>
            <person name="Karlyshev A.V."/>
            <person name="Jaspars M."/>
        </authorList>
    </citation>
    <scope>NUCLEOTIDE SEQUENCE</scope>
    <source>
        <strain evidence="2">AGSA3-2</strain>
    </source>
</reference>
<protein>
    <recommendedName>
        <fullName evidence="1">DUF7822 domain-containing protein</fullName>
    </recommendedName>
</protein>
<dbReference type="RefSeq" id="WP_080531778.1">
    <property type="nucleotide sequence ID" value="NZ_CP012331.1"/>
</dbReference>
<comment type="caution">
    <text evidence="2">The sequence shown here is derived from an EMBL/GenBank/DDBJ whole genome shotgun (WGS) entry which is preliminary data.</text>
</comment>
<dbReference type="InterPro" id="IPR056724">
    <property type="entry name" value="DUF7822"/>
</dbReference>
<gene>
    <name evidence="2" type="ORF">LZG35_02665</name>
</gene>
<dbReference type="Pfam" id="PF25135">
    <property type="entry name" value="DUF7822"/>
    <property type="match status" value="1"/>
</dbReference>
<feature type="domain" description="DUF7822" evidence="1">
    <location>
        <begin position="13"/>
        <end position="149"/>
    </location>
</feature>
<evidence type="ECO:0000313" key="2">
    <source>
        <dbReference type="EMBL" id="MCE7507525.1"/>
    </source>
</evidence>
<accession>A0A9Q3ZBR4</accession>
<dbReference type="EMBL" id="JAJVKT010000002">
    <property type="protein sequence ID" value="MCE7507525.1"/>
    <property type="molecule type" value="Genomic_DNA"/>
</dbReference>
<organism evidence="2 3">
    <name type="scientific">Alloalcanivorax xenomutans</name>
    <dbReference type="NCBI Taxonomy" id="1094342"/>
    <lineage>
        <taxon>Bacteria</taxon>
        <taxon>Pseudomonadati</taxon>
        <taxon>Pseudomonadota</taxon>
        <taxon>Gammaproteobacteria</taxon>
        <taxon>Oceanospirillales</taxon>
        <taxon>Alcanivoracaceae</taxon>
        <taxon>Alloalcanivorax</taxon>
    </lineage>
</organism>
<sequence>MANRSYLYATDRVPARTPDQPKPVVRGLSEWGYAIPLSYRLLVSADTVICPSMIWELDNDVALAGDYDKGVRRLCDFLARIDWPEAAELVQEAEAFLNAPENRADHIVLECAEIFDLDETPLVQQNRDLFGSLADLDQEMERTLRHLNQVKPSAPGPLARMLNLQPANPLAPLHELGLGNWSNVLYFDFSED</sequence>
<name>A0A9Q3ZBR4_9GAMM</name>
<proteinExistence type="predicted"/>
<dbReference type="KEGG" id="axe:P40_21150"/>
<evidence type="ECO:0000259" key="1">
    <source>
        <dbReference type="Pfam" id="PF25135"/>
    </source>
</evidence>
<dbReference type="AlphaFoldDB" id="A0A9Q3ZBR4"/>
<dbReference type="Proteomes" id="UP001107961">
    <property type="component" value="Unassembled WGS sequence"/>
</dbReference>